<gene>
    <name evidence="2" type="ORF">GGX14DRAFT_450122</name>
</gene>
<feature type="region of interest" description="Disordered" evidence="1">
    <location>
        <begin position="93"/>
        <end position="169"/>
    </location>
</feature>
<feature type="compositionally biased region" description="Acidic residues" evidence="1">
    <location>
        <begin position="140"/>
        <end position="153"/>
    </location>
</feature>
<dbReference type="Proteomes" id="UP001219525">
    <property type="component" value="Unassembled WGS sequence"/>
</dbReference>
<comment type="caution">
    <text evidence="2">The sequence shown here is derived from an EMBL/GenBank/DDBJ whole genome shotgun (WGS) entry which is preliminary data.</text>
</comment>
<feature type="non-terminal residue" evidence="2">
    <location>
        <position position="169"/>
    </location>
</feature>
<protein>
    <submittedName>
        <fullName evidence="2">Uncharacterized protein</fullName>
    </submittedName>
</protein>
<accession>A0AAD6VGM4</accession>
<proteinExistence type="predicted"/>
<feature type="compositionally biased region" description="Low complexity" evidence="1">
    <location>
        <begin position="116"/>
        <end position="126"/>
    </location>
</feature>
<dbReference type="EMBL" id="JARJCW010000026">
    <property type="protein sequence ID" value="KAJ7211382.1"/>
    <property type="molecule type" value="Genomic_DNA"/>
</dbReference>
<dbReference type="AlphaFoldDB" id="A0AAD6VGM4"/>
<feature type="compositionally biased region" description="Pro residues" evidence="1">
    <location>
        <begin position="13"/>
        <end position="28"/>
    </location>
</feature>
<evidence type="ECO:0000313" key="3">
    <source>
        <dbReference type="Proteomes" id="UP001219525"/>
    </source>
</evidence>
<keyword evidence="3" id="KW-1185">Reference proteome</keyword>
<name>A0AAD6VGM4_9AGAR</name>
<evidence type="ECO:0000313" key="2">
    <source>
        <dbReference type="EMBL" id="KAJ7211382.1"/>
    </source>
</evidence>
<evidence type="ECO:0000256" key="1">
    <source>
        <dbReference type="SAM" id="MobiDB-lite"/>
    </source>
</evidence>
<reference evidence="2" key="1">
    <citation type="submission" date="2023-03" db="EMBL/GenBank/DDBJ databases">
        <title>Massive genome expansion in bonnet fungi (Mycena s.s.) driven by repeated elements and novel gene families across ecological guilds.</title>
        <authorList>
            <consortium name="Lawrence Berkeley National Laboratory"/>
            <person name="Harder C.B."/>
            <person name="Miyauchi S."/>
            <person name="Viragh M."/>
            <person name="Kuo A."/>
            <person name="Thoen E."/>
            <person name="Andreopoulos B."/>
            <person name="Lu D."/>
            <person name="Skrede I."/>
            <person name="Drula E."/>
            <person name="Henrissat B."/>
            <person name="Morin E."/>
            <person name="Kohler A."/>
            <person name="Barry K."/>
            <person name="LaButti K."/>
            <person name="Morin E."/>
            <person name="Salamov A."/>
            <person name="Lipzen A."/>
            <person name="Mereny Z."/>
            <person name="Hegedus B."/>
            <person name="Baldrian P."/>
            <person name="Stursova M."/>
            <person name="Weitz H."/>
            <person name="Taylor A."/>
            <person name="Grigoriev I.V."/>
            <person name="Nagy L.G."/>
            <person name="Martin F."/>
            <person name="Kauserud H."/>
        </authorList>
    </citation>
    <scope>NUCLEOTIDE SEQUENCE</scope>
    <source>
        <strain evidence="2">9144</strain>
    </source>
</reference>
<feature type="compositionally biased region" description="Basic and acidic residues" evidence="1">
    <location>
        <begin position="93"/>
        <end position="103"/>
    </location>
</feature>
<organism evidence="2 3">
    <name type="scientific">Mycena pura</name>
    <dbReference type="NCBI Taxonomy" id="153505"/>
    <lineage>
        <taxon>Eukaryota</taxon>
        <taxon>Fungi</taxon>
        <taxon>Dikarya</taxon>
        <taxon>Basidiomycota</taxon>
        <taxon>Agaricomycotina</taxon>
        <taxon>Agaricomycetes</taxon>
        <taxon>Agaricomycetidae</taxon>
        <taxon>Agaricales</taxon>
        <taxon>Marasmiineae</taxon>
        <taxon>Mycenaceae</taxon>
        <taxon>Mycena</taxon>
    </lineage>
</organism>
<sequence length="169" mass="18408">MRDAYAYSGISPPKTPPPLLQPRHPSPPLEHAQSAGPVPVPPMTIHPRRGDLSALRDPYGEHMDRCFVGMPLWTMSKTLWMYDVHLLAGWRASQEKQGNEPKAVEGTSSDDESENEGMSSSMSGFSDDSEATLVGSEGERSEDEPEVLEEIDLSETGAADTKVPVSSRS</sequence>
<feature type="region of interest" description="Disordered" evidence="1">
    <location>
        <begin position="1"/>
        <end position="52"/>
    </location>
</feature>